<organism evidence="2 3">
    <name type="scientific">Candidatus Uhrbacteria bacterium CG_4_9_14_3_um_filter_36_7</name>
    <dbReference type="NCBI Taxonomy" id="1975033"/>
    <lineage>
        <taxon>Bacteria</taxon>
        <taxon>Candidatus Uhriibacteriota</taxon>
    </lineage>
</organism>
<name>A0A2M7XH80_9BACT</name>
<dbReference type="Proteomes" id="UP000229749">
    <property type="component" value="Unassembled WGS sequence"/>
</dbReference>
<gene>
    <name evidence="2" type="ORF">CO172_02510</name>
</gene>
<sequence>MSSLLEQLVSTVVSSKQRVKPSQDEDVITVSETVSAAASAYETMRNYLEYDEEHLFRRNAIRRILKRRFGEDDFKALSSDIIHELIWARYLPNKEIFVRTIDEVAAVLEKYQVLFDEISNLQESSSISLWLIDMLSTEIEYHLVPPLVNEQLALFAYQSLKQRVQWSATAMAKEDEDLALYIGVHRCIFKSNLPTLRYRIFLLYYPDWKTNPSSDFIKQIAKNLPLIHTTIERVVNHPLRDVVFRAVQRHAINYQILLDLIEKDPEGFFTLVSNQSAFEKEIKKAADHRYQQFYVRLRRSLVRAVIFLFFTKMILGVIIELPYDVFILKTTNYIPLLTNIFFHPFILAVIGLSVRIPTKANTEKITEEILSLLNIGGKPWVLLIKKRREWPRGFMGGVFHGIYLLLFALTITIISSILRALDFNFVSIFIFLFFLSLVLFFGLRLRGGRREMVIVETGSGAFSTLIDIFFLPIIRFGRFISLNAPRINIFLFFLDFIIEAPFKALIRLIEGWLAFLKEKKEDI</sequence>
<feature type="transmembrane region" description="Helical" evidence="1">
    <location>
        <begin position="333"/>
        <end position="354"/>
    </location>
</feature>
<comment type="caution">
    <text evidence="2">The sequence shown here is derived from an EMBL/GenBank/DDBJ whole genome shotgun (WGS) entry which is preliminary data.</text>
</comment>
<keyword evidence="1" id="KW-0472">Membrane</keyword>
<evidence type="ECO:0000313" key="2">
    <source>
        <dbReference type="EMBL" id="PJA47238.1"/>
    </source>
</evidence>
<reference evidence="3" key="1">
    <citation type="submission" date="2017-09" db="EMBL/GenBank/DDBJ databases">
        <title>Depth-based differentiation of microbial function through sediment-hosted aquifers and enrichment of novel symbionts in the deep terrestrial subsurface.</title>
        <authorList>
            <person name="Probst A.J."/>
            <person name="Ladd B."/>
            <person name="Jarett J.K."/>
            <person name="Geller-Mcgrath D.E."/>
            <person name="Sieber C.M.K."/>
            <person name="Emerson J.B."/>
            <person name="Anantharaman K."/>
            <person name="Thomas B.C."/>
            <person name="Malmstrom R."/>
            <person name="Stieglmeier M."/>
            <person name="Klingl A."/>
            <person name="Woyke T."/>
            <person name="Ryan C.M."/>
            <person name="Banfield J.F."/>
        </authorList>
    </citation>
    <scope>NUCLEOTIDE SEQUENCE [LARGE SCALE GENOMIC DNA]</scope>
</reference>
<dbReference type="EMBL" id="PFWS01000038">
    <property type="protein sequence ID" value="PJA47238.1"/>
    <property type="molecule type" value="Genomic_DNA"/>
</dbReference>
<proteinExistence type="predicted"/>
<feature type="transmembrane region" description="Helical" evidence="1">
    <location>
        <begin position="423"/>
        <end position="441"/>
    </location>
</feature>
<dbReference type="AlphaFoldDB" id="A0A2M7XH80"/>
<evidence type="ECO:0000256" key="1">
    <source>
        <dbReference type="SAM" id="Phobius"/>
    </source>
</evidence>
<feature type="transmembrane region" description="Helical" evidence="1">
    <location>
        <begin position="453"/>
        <end position="475"/>
    </location>
</feature>
<feature type="transmembrane region" description="Helical" evidence="1">
    <location>
        <begin position="487"/>
        <end position="509"/>
    </location>
</feature>
<keyword evidence="1" id="KW-1133">Transmembrane helix</keyword>
<feature type="transmembrane region" description="Helical" evidence="1">
    <location>
        <begin position="301"/>
        <end position="321"/>
    </location>
</feature>
<keyword evidence="1" id="KW-0812">Transmembrane</keyword>
<protein>
    <submittedName>
        <fullName evidence="2">Uncharacterized protein</fullName>
    </submittedName>
</protein>
<feature type="transmembrane region" description="Helical" evidence="1">
    <location>
        <begin position="394"/>
        <end position="417"/>
    </location>
</feature>
<accession>A0A2M7XH80</accession>
<evidence type="ECO:0000313" key="3">
    <source>
        <dbReference type="Proteomes" id="UP000229749"/>
    </source>
</evidence>